<dbReference type="Proteomes" id="UP000229554">
    <property type="component" value="Unassembled WGS sequence"/>
</dbReference>
<comment type="caution">
    <text evidence="1">The sequence shown here is derived from an EMBL/GenBank/DDBJ whole genome shotgun (WGS) entry which is preliminary data.</text>
</comment>
<sequence>MKKLAVLIFILVSVVFITKQAISPVIAEEACYVNFLSSTKWLTQNTALIDIGADGYTGEEPNTIEIKYGNNNWISIVRKDKCDTDPNKSEVPYNNDTCMDKVSGGHFQFGITADQQTQTYTPDYQITVRINCGASKTINFPPPPPPPTIAPTVAPTPLPAGVTQYVTSVCLEPYIINDTSAGCPADYKIINNWSENGLVPQCYDWNYENVLYSHVLQLRSKIALNKNFPAEIFRRTTLQFEGNNDTNQTATWCAADKNYGYACNIA</sequence>
<gene>
    <name evidence="1" type="ORF">COU88_02540</name>
</gene>
<dbReference type="AlphaFoldDB" id="A0A2M8KSJ8"/>
<evidence type="ECO:0000313" key="2">
    <source>
        <dbReference type="Proteomes" id="UP000229554"/>
    </source>
</evidence>
<proteinExistence type="predicted"/>
<reference evidence="2" key="1">
    <citation type="submission" date="2017-09" db="EMBL/GenBank/DDBJ databases">
        <title>Depth-based differentiation of microbial function through sediment-hosted aquifers and enrichment of novel symbionts in the deep terrestrial subsurface.</title>
        <authorList>
            <person name="Probst A.J."/>
            <person name="Ladd B."/>
            <person name="Jarett J.K."/>
            <person name="Geller-Mcgrath D.E."/>
            <person name="Sieber C.M.K."/>
            <person name="Emerson J.B."/>
            <person name="Anantharaman K."/>
            <person name="Thomas B.C."/>
            <person name="Malmstrom R."/>
            <person name="Stieglmeier M."/>
            <person name="Klingl A."/>
            <person name="Woyke T."/>
            <person name="Ryan C.M."/>
            <person name="Banfield J.F."/>
        </authorList>
    </citation>
    <scope>NUCLEOTIDE SEQUENCE [LARGE SCALE GENOMIC DNA]</scope>
</reference>
<protein>
    <submittedName>
        <fullName evidence="1">Uncharacterized protein</fullName>
    </submittedName>
</protein>
<evidence type="ECO:0000313" key="1">
    <source>
        <dbReference type="EMBL" id="PJE62886.1"/>
    </source>
</evidence>
<organism evidence="1 2">
    <name type="scientific">Candidatus Roizmanbacteria bacterium CG10_big_fil_rev_8_21_14_0_10_39_6</name>
    <dbReference type="NCBI Taxonomy" id="1974853"/>
    <lineage>
        <taxon>Bacteria</taxon>
        <taxon>Candidatus Roizmaniibacteriota</taxon>
    </lineage>
</organism>
<dbReference type="EMBL" id="PFED01000110">
    <property type="protein sequence ID" value="PJE62886.1"/>
    <property type="molecule type" value="Genomic_DNA"/>
</dbReference>
<accession>A0A2M8KSJ8</accession>
<name>A0A2M8KSJ8_9BACT</name>